<gene>
    <name evidence="1" type="ORF">AFUS01_LOCUS38523</name>
</gene>
<reference evidence="1" key="1">
    <citation type="submission" date="2021-06" db="EMBL/GenBank/DDBJ databases">
        <authorList>
            <person name="Hodson N. C."/>
            <person name="Mongue J. A."/>
            <person name="Jaron S. K."/>
        </authorList>
    </citation>
    <scope>NUCLEOTIDE SEQUENCE</scope>
</reference>
<sequence length="245" mass="27788">YAVDESFSVAGGNCLPVSGRTSSLIQSLKYPDKAFHIDAHILQEITADLPNQPNDIQDWNHLVKVPLADPEFSLPGPIHVVLGIPVIDRLFRRRMVRGERGTPSAYSTDLGYIVMGPIPAQPANQVLTVYPSKQLEFNIDNFGNIEEIPMRNALTEQEQICETHYKINTLRLDNCQYQVRWPFKPEHLELGSSRESATSSWMSVEKKILRSPEARASYHPQLQEYLDFNQTEEVPPAELNKTPSY</sequence>
<name>A0A8J2LUY6_9HEXA</name>
<feature type="non-terminal residue" evidence="1">
    <location>
        <position position="1"/>
    </location>
</feature>
<dbReference type="EMBL" id="CAJVCH010548200">
    <property type="protein sequence ID" value="CAG7828605.1"/>
    <property type="molecule type" value="Genomic_DNA"/>
</dbReference>
<dbReference type="Proteomes" id="UP000708208">
    <property type="component" value="Unassembled WGS sequence"/>
</dbReference>
<dbReference type="AlphaFoldDB" id="A0A8J2LUY6"/>
<accession>A0A8J2LUY6</accession>
<dbReference type="PANTHER" id="PTHR47331">
    <property type="entry name" value="PHD-TYPE DOMAIN-CONTAINING PROTEIN"/>
    <property type="match status" value="1"/>
</dbReference>
<evidence type="ECO:0000313" key="1">
    <source>
        <dbReference type="EMBL" id="CAG7828605.1"/>
    </source>
</evidence>
<protein>
    <submittedName>
        <fullName evidence="1">Uncharacterized protein</fullName>
    </submittedName>
</protein>
<dbReference type="PANTHER" id="PTHR47331:SF5">
    <property type="entry name" value="RIBONUCLEASE H"/>
    <property type="match status" value="1"/>
</dbReference>
<organism evidence="1 2">
    <name type="scientific">Allacma fusca</name>
    <dbReference type="NCBI Taxonomy" id="39272"/>
    <lineage>
        <taxon>Eukaryota</taxon>
        <taxon>Metazoa</taxon>
        <taxon>Ecdysozoa</taxon>
        <taxon>Arthropoda</taxon>
        <taxon>Hexapoda</taxon>
        <taxon>Collembola</taxon>
        <taxon>Symphypleona</taxon>
        <taxon>Sminthuridae</taxon>
        <taxon>Allacma</taxon>
    </lineage>
</organism>
<keyword evidence="2" id="KW-1185">Reference proteome</keyword>
<evidence type="ECO:0000313" key="2">
    <source>
        <dbReference type="Proteomes" id="UP000708208"/>
    </source>
</evidence>
<dbReference type="OrthoDB" id="8037270at2759"/>
<comment type="caution">
    <text evidence="1">The sequence shown here is derived from an EMBL/GenBank/DDBJ whole genome shotgun (WGS) entry which is preliminary data.</text>
</comment>
<proteinExistence type="predicted"/>